<dbReference type="AlphaFoldDB" id="A0A285HRC8"/>
<dbReference type="RefSeq" id="WP_097320537.1">
    <property type="nucleotide sequence ID" value="NZ_OBDY01000005.1"/>
</dbReference>
<dbReference type="OrthoDB" id="3213691at2"/>
<dbReference type="InterPro" id="IPR024344">
    <property type="entry name" value="MDMPI_metal-binding"/>
</dbReference>
<name>A0A285HRC8_9ACTN</name>
<dbReference type="EMBL" id="OBDY01000005">
    <property type="protein sequence ID" value="SNY38247.1"/>
    <property type="molecule type" value="Genomic_DNA"/>
</dbReference>
<dbReference type="Proteomes" id="UP000219612">
    <property type="component" value="Unassembled WGS sequence"/>
</dbReference>
<evidence type="ECO:0000259" key="1">
    <source>
        <dbReference type="Pfam" id="PF11716"/>
    </source>
</evidence>
<dbReference type="NCBIfam" id="TIGR03083">
    <property type="entry name" value="maleylpyruvate isomerase family mycothiol-dependent enzyme"/>
    <property type="match status" value="1"/>
</dbReference>
<evidence type="ECO:0000313" key="2">
    <source>
        <dbReference type="EMBL" id="SNY38247.1"/>
    </source>
</evidence>
<proteinExistence type="predicted"/>
<gene>
    <name evidence="2" type="ORF">SAMN05421748_105197</name>
</gene>
<dbReference type="InterPro" id="IPR034660">
    <property type="entry name" value="DinB/YfiT-like"/>
</dbReference>
<protein>
    <submittedName>
        <fullName evidence="2">TIGR03083 family protein</fullName>
    </submittedName>
</protein>
<dbReference type="Pfam" id="PF11716">
    <property type="entry name" value="MDMPI_N"/>
    <property type="match status" value="1"/>
</dbReference>
<evidence type="ECO:0000313" key="3">
    <source>
        <dbReference type="Proteomes" id="UP000219612"/>
    </source>
</evidence>
<feature type="domain" description="Mycothiol-dependent maleylpyruvate isomerase metal-binding" evidence="1">
    <location>
        <begin position="12"/>
        <end position="148"/>
    </location>
</feature>
<accession>A0A285HRC8</accession>
<dbReference type="Gene3D" id="1.20.120.450">
    <property type="entry name" value="dinb family like domain"/>
    <property type="match status" value="1"/>
</dbReference>
<dbReference type="InterPro" id="IPR017517">
    <property type="entry name" value="Maleyloyr_isom"/>
</dbReference>
<dbReference type="SUPFAM" id="SSF109854">
    <property type="entry name" value="DinB/YfiT-like putative metalloenzymes"/>
    <property type="match status" value="1"/>
</dbReference>
<reference evidence="2 3" key="1">
    <citation type="submission" date="2017-09" db="EMBL/GenBank/DDBJ databases">
        <authorList>
            <person name="Ehlers B."/>
            <person name="Leendertz F.H."/>
        </authorList>
    </citation>
    <scope>NUCLEOTIDE SEQUENCE [LARGE SCALE GENOMIC DNA]</scope>
    <source>
        <strain evidence="2 3">CGMCC 4.6857</strain>
    </source>
</reference>
<dbReference type="GO" id="GO:0046872">
    <property type="term" value="F:metal ion binding"/>
    <property type="evidence" value="ECO:0007669"/>
    <property type="project" value="InterPro"/>
</dbReference>
<sequence length="262" mass="27309">MTSFAARTIAALRSEHDDLAAAVAAFSPAQIEGPSGASDWTVAQVLSHVGSGAEINLAVLRGATGEAEAPGPGFNQSVWDRWNALTPEAQATASIESDAKLVAAFEALTPEQHEQLTVNPGFLPQAIPLASFAGMRLSEVVHHGWDVRVAADPAAPLAAVPAELLAEHLAGGLSFFLGFIAKTDQVNEPAVVEIARTPYRIVLNEGAHFTTEAAAATATFEGPLEAALRLLAGRLTPPHTPSDVKVTGNVTLDNLRAIFPGF</sequence>
<organism evidence="2 3">
    <name type="scientific">Paractinoplanes atraurantiacus</name>
    <dbReference type="NCBI Taxonomy" id="1036182"/>
    <lineage>
        <taxon>Bacteria</taxon>
        <taxon>Bacillati</taxon>
        <taxon>Actinomycetota</taxon>
        <taxon>Actinomycetes</taxon>
        <taxon>Micromonosporales</taxon>
        <taxon>Micromonosporaceae</taxon>
        <taxon>Paractinoplanes</taxon>
    </lineage>
</organism>
<keyword evidence="3" id="KW-1185">Reference proteome</keyword>